<gene>
    <name evidence="1" type="ORF">CLTHE_16220</name>
</gene>
<protein>
    <submittedName>
        <fullName evidence="1">Uncharacterized protein</fullName>
    </submittedName>
</protein>
<organism evidence="1 2">
    <name type="scientific">Clostridium thermobutyricum DSM 4928</name>
    <dbReference type="NCBI Taxonomy" id="1121339"/>
    <lineage>
        <taxon>Bacteria</taxon>
        <taxon>Bacillati</taxon>
        <taxon>Bacillota</taxon>
        <taxon>Clostridia</taxon>
        <taxon>Eubacteriales</taxon>
        <taxon>Clostridiaceae</taxon>
        <taxon>Clostridium</taxon>
    </lineage>
</organism>
<evidence type="ECO:0000313" key="2">
    <source>
        <dbReference type="Proteomes" id="UP000191448"/>
    </source>
</evidence>
<name>A0A1V4SVJ3_9CLOT</name>
<dbReference type="Proteomes" id="UP000191448">
    <property type="component" value="Unassembled WGS sequence"/>
</dbReference>
<proteinExistence type="predicted"/>
<evidence type="ECO:0000313" key="1">
    <source>
        <dbReference type="EMBL" id="OPX48050.1"/>
    </source>
</evidence>
<sequence length="103" mass="12042">MITRILKFEKEEVTKINNLFKNSSISDYTNKGEGGNIILKEYEIEDTDIKVIFRVYVKDERVISSLEISENGSSDFEEISYIEEKSYDMKVNGNSIRIKFEIE</sequence>
<reference evidence="1 2" key="1">
    <citation type="submission" date="2016-02" db="EMBL/GenBank/DDBJ databases">
        <title>Genome sequence of Clostridium thermobutyricum DSM 4928.</title>
        <authorList>
            <person name="Poehlein A."/>
            <person name="Daniel R."/>
        </authorList>
    </citation>
    <scope>NUCLEOTIDE SEQUENCE [LARGE SCALE GENOMIC DNA]</scope>
    <source>
        <strain evidence="1 2">DSM 4928</strain>
    </source>
</reference>
<accession>A0A1V4SVJ3</accession>
<dbReference type="EMBL" id="LTAY01000037">
    <property type="protein sequence ID" value="OPX48050.1"/>
    <property type="molecule type" value="Genomic_DNA"/>
</dbReference>
<dbReference type="RefSeq" id="WP_080022798.1">
    <property type="nucleotide sequence ID" value="NZ_LTAY01000037.1"/>
</dbReference>
<dbReference type="AlphaFoldDB" id="A0A1V4SVJ3"/>
<comment type="caution">
    <text evidence="1">The sequence shown here is derived from an EMBL/GenBank/DDBJ whole genome shotgun (WGS) entry which is preliminary data.</text>
</comment>